<keyword evidence="3" id="KW-1185">Reference proteome</keyword>
<dbReference type="Proteomes" id="UP001183586">
    <property type="component" value="Unassembled WGS sequence"/>
</dbReference>
<feature type="chain" id="PRO_5046392774" evidence="1">
    <location>
        <begin position="28"/>
        <end position="71"/>
    </location>
</feature>
<gene>
    <name evidence="2" type="ORF">RM641_27815</name>
</gene>
<evidence type="ECO:0000256" key="1">
    <source>
        <dbReference type="SAM" id="SignalP"/>
    </source>
</evidence>
<proteinExistence type="predicted"/>
<evidence type="ECO:0000313" key="2">
    <source>
        <dbReference type="EMBL" id="MDT0391245.1"/>
    </source>
</evidence>
<protein>
    <submittedName>
        <fullName evidence="2">Uncharacterized protein</fullName>
    </submittedName>
</protein>
<sequence>MTHMKRTATVLSSLALSVALLGGTATASEADILPEVTHSNSKDREECKEHDSLGLFLLGIPLLGFFYPGDC</sequence>
<keyword evidence="1" id="KW-0732">Signal</keyword>
<dbReference type="RefSeq" id="WP_311686515.1">
    <property type="nucleotide sequence ID" value="NZ_JAVREU010000015.1"/>
</dbReference>
<accession>A0ABU2PKF5</accession>
<feature type="signal peptide" evidence="1">
    <location>
        <begin position="1"/>
        <end position="27"/>
    </location>
</feature>
<reference evidence="3" key="1">
    <citation type="submission" date="2023-07" db="EMBL/GenBank/DDBJ databases">
        <title>30 novel species of actinomycetes from the DSMZ collection.</title>
        <authorList>
            <person name="Nouioui I."/>
        </authorList>
    </citation>
    <scope>NUCLEOTIDE SEQUENCE [LARGE SCALE GENOMIC DNA]</scope>
    <source>
        <strain evidence="3">DSM 41921</strain>
    </source>
</reference>
<organism evidence="2 3">
    <name type="scientific">Streptomyces dubilierae</name>
    <dbReference type="NCBI Taxonomy" id="3075533"/>
    <lineage>
        <taxon>Bacteria</taxon>
        <taxon>Bacillati</taxon>
        <taxon>Actinomycetota</taxon>
        <taxon>Actinomycetes</taxon>
        <taxon>Kitasatosporales</taxon>
        <taxon>Streptomycetaceae</taxon>
        <taxon>Streptomyces</taxon>
    </lineage>
</organism>
<dbReference type="EMBL" id="JAVREU010000015">
    <property type="protein sequence ID" value="MDT0391245.1"/>
    <property type="molecule type" value="Genomic_DNA"/>
</dbReference>
<evidence type="ECO:0000313" key="3">
    <source>
        <dbReference type="Proteomes" id="UP001183586"/>
    </source>
</evidence>
<name>A0ABU2PKF5_9ACTN</name>
<comment type="caution">
    <text evidence="2">The sequence shown here is derived from an EMBL/GenBank/DDBJ whole genome shotgun (WGS) entry which is preliminary data.</text>
</comment>